<gene>
    <name evidence="1" type="primary">MNN4_1</name>
    <name evidence="1" type="ORF">LOY88_004847</name>
</gene>
<keyword evidence="1" id="KW-0808">Transferase</keyword>
<name>A0ACB8USC9_9EURO</name>
<keyword evidence="1" id="KW-0328">Glycosyltransferase</keyword>
<accession>A0ACB8USC9</accession>
<sequence length="249" mass="29145">MYRIWAVPFLVSRLIESGIAQLNLTRQLSPSNSTIYPEVGKYFHEPGSDDILGHYDIRYFNGVVSYQERTHTLTHMIGAYLQFFRENKLDTWIAHGTLLGWWWNEKILPWDWDIDAQVTGMTLEYMSRNLNRTIYTYSPNEKTIRKYLLDVNPRSEERGYGDGLNIIDARWIDVRNGLYIDITALSELDPALEHGIVSCKNFHKYNISDLFPMRQGTFEGVPANIPFKYNGILTEEYGEKALIEREYQK</sequence>
<reference evidence="1" key="1">
    <citation type="journal article" date="2022" name="bioRxiv">
        <title>Population genetic analysis of Ophidiomyces ophidiicola, the causative agent of snake fungal disease, indicates recent introductions to the USA.</title>
        <authorList>
            <person name="Ladner J.T."/>
            <person name="Palmer J.M."/>
            <person name="Ettinger C.L."/>
            <person name="Stajich J.E."/>
            <person name="Farrell T.M."/>
            <person name="Glorioso B.M."/>
            <person name="Lawson B."/>
            <person name="Price S.J."/>
            <person name="Stengle A.G."/>
            <person name="Grear D.A."/>
            <person name="Lorch J.M."/>
        </authorList>
    </citation>
    <scope>NUCLEOTIDE SEQUENCE</scope>
    <source>
        <strain evidence="1">NWHC 24266-5</strain>
    </source>
</reference>
<comment type="caution">
    <text evidence="1">The sequence shown here is derived from an EMBL/GenBank/DDBJ whole genome shotgun (WGS) entry which is preliminary data.</text>
</comment>
<dbReference type="EMBL" id="JALBCA010000078">
    <property type="protein sequence ID" value="KAI2384156.1"/>
    <property type="molecule type" value="Genomic_DNA"/>
</dbReference>
<protein>
    <submittedName>
        <fullName evidence="1">Mannosyltransferase</fullName>
    </submittedName>
</protein>
<proteinExistence type="predicted"/>
<organism evidence="1">
    <name type="scientific">Ophidiomyces ophidiicola</name>
    <dbReference type="NCBI Taxonomy" id="1387563"/>
    <lineage>
        <taxon>Eukaryota</taxon>
        <taxon>Fungi</taxon>
        <taxon>Dikarya</taxon>
        <taxon>Ascomycota</taxon>
        <taxon>Pezizomycotina</taxon>
        <taxon>Eurotiomycetes</taxon>
        <taxon>Eurotiomycetidae</taxon>
        <taxon>Onygenales</taxon>
        <taxon>Onygenaceae</taxon>
        <taxon>Ophidiomyces</taxon>
    </lineage>
</organism>
<evidence type="ECO:0000313" key="1">
    <source>
        <dbReference type="EMBL" id="KAI2384156.1"/>
    </source>
</evidence>